<keyword evidence="1" id="KW-1185">Reference proteome</keyword>
<accession>A0A1U7VN53</accession>
<evidence type="ECO:0000313" key="1">
    <source>
        <dbReference type="Proteomes" id="UP000189701"/>
    </source>
</evidence>
<evidence type="ECO:0000313" key="2">
    <source>
        <dbReference type="RefSeq" id="XP_009767808.1"/>
    </source>
</evidence>
<dbReference type="AlphaFoldDB" id="A0A1U7VN53"/>
<organism evidence="1 2">
    <name type="scientific">Nicotiana sylvestris</name>
    <name type="common">Wood tobacco</name>
    <name type="synonym">South American tobacco</name>
    <dbReference type="NCBI Taxonomy" id="4096"/>
    <lineage>
        <taxon>Eukaryota</taxon>
        <taxon>Viridiplantae</taxon>
        <taxon>Streptophyta</taxon>
        <taxon>Embryophyta</taxon>
        <taxon>Tracheophyta</taxon>
        <taxon>Spermatophyta</taxon>
        <taxon>Magnoliopsida</taxon>
        <taxon>eudicotyledons</taxon>
        <taxon>Gunneridae</taxon>
        <taxon>Pentapetalae</taxon>
        <taxon>asterids</taxon>
        <taxon>lamiids</taxon>
        <taxon>Solanales</taxon>
        <taxon>Solanaceae</taxon>
        <taxon>Nicotianoideae</taxon>
        <taxon>Nicotianeae</taxon>
        <taxon>Nicotiana</taxon>
    </lineage>
</organism>
<reference evidence="1" key="1">
    <citation type="journal article" date="2013" name="Genome Biol.">
        <title>Reference genomes and transcriptomes of Nicotiana sylvestris and Nicotiana tomentosiformis.</title>
        <authorList>
            <person name="Sierro N."/>
            <person name="Battey J.N."/>
            <person name="Ouadi S."/>
            <person name="Bovet L."/>
            <person name="Goepfert S."/>
            <person name="Bakaher N."/>
            <person name="Peitsch M.C."/>
            <person name="Ivanov N.V."/>
        </authorList>
    </citation>
    <scope>NUCLEOTIDE SEQUENCE [LARGE SCALE GENOMIC DNA]</scope>
</reference>
<name>A0A1U7VN53_NICSY</name>
<gene>
    <name evidence="2" type="primary">LOC104218905</name>
</gene>
<proteinExistence type="predicted"/>
<protein>
    <submittedName>
        <fullName evidence="2">DNA mismatch repair protein MSH5-like</fullName>
    </submittedName>
</protein>
<dbReference type="Proteomes" id="UP000189701">
    <property type="component" value="Unplaced"/>
</dbReference>
<dbReference type="STRING" id="4096.A0A1U7VN53"/>
<dbReference type="RefSeq" id="XP_009767808.1">
    <property type="nucleotide sequence ID" value="XM_009769506.1"/>
</dbReference>
<sequence>MPELSEEEESNVYMACIMQGHRIGVSYYDASTRQLHVLEIWEDGSHDFSLVDMVKYQAKPGTIYTSTKSEESFLGALQRSDGTSDAPSVKLVKSSLFSHEQAWHRLMYLQVTGMDDGLNIKERTAFEDQDLKEQAMYQKQTPWRYYLESHYLEFHFGLVEWMTDHVESFRSLFQDSGFFLCKRATLLFVHRFCC</sequence>
<reference evidence="2" key="2">
    <citation type="submission" date="2025-08" db="UniProtKB">
        <authorList>
            <consortium name="RefSeq"/>
        </authorList>
    </citation>
    <scope>IDENTIFICATION</scope>
    <source>
        <tissue evidence="2">Leaf</tissue>
    </source>
</reference>